<gene>
    <name evidence="5" type="ORF">AQJ46_00225</name>
</gene>
<evidence type="ECO:0000313" key="5">
    <source>
        <dbReference type="EMBL" id="KUN74062.1"/>
    </source>
</evidence>
<name>A0A101SHU2_9ACTN</name>
<feature type="domain" description="HTH araC/xylS-type" evidence="4">
    <location>
        <begin position="173"/>
        <end position="253"/>
    </location>
</feature>
<sequence length="263" mass="27639">MTTDGAGGTGNKDHGPTMTALSRHVIGSFGTIVGRVSSLNVPPGLLRWVAGIDVATAAGSAAVDVPDHATTLLLRTDKRELIVTGPRTRAAYHVAAPGHSCVRVRMRPGRAQALLGRPLTDLADRALPLRELPGLDVDQLAADPVTALETALADRPEPSGRLEEAARLLVGATVTATAARLHISERRLHALFTDGTGLSPKRFARIDRVRTVLAAGAGRWADIAATAGYYDQSHMTAEFRHFMGVPPAAFTAGRRPAATLCSA</sequence>
<dbReference type="PANTHER" id="PTHR46796">
    <property type="entry name" value="HTH-TYPE TRANSCRIPTIONAL ACTIVATOR RHAS-RELATED"/>
    <property type="match status" value="1"/>
</dbReference>
<evidence type="ECO:0000256" key="1">
    <source>
        <dbReference type="ARBA" id="ARBA00023015"/>
    </source>
</evidence>
<dbReference type="AlphaFoldDB" id="A0A101SHU2"/>
<evidence type="ECO:0000259" key="4">
    <source>
        <dbReference type="PROSITE" id="PS01124"/>
    </source>
</evidence>
<dbReference type="PROSITE" id="PS01124">
    <property type="entry name" value="HTH_ARAC_FAMILY_2"/>
    <property type="match status" value="1"/>
</dbReference>
<dbReference type="SMART" id="SM00342">
    <property type="entry name" value="HTH_ARAC"/>
    <property type="match status" value="1"/>
</dbReference>
<dbReference type="PANTHER" id="PTHR46796:SF6">
    <property type="entry name" value="ARAC SUBFAMILY"/>
    <property type="match status" value="1"/>
</dbReference>
<evidence type="ECO:0000313" key="6">
    <source>
        <dbReference type="Proteomes" id="UP000053669"/>
    </source>
</evidence>
<dbReference type="InterPro" id="IPR018060">
    <property type="entry name" value="HTH_AraC"/>
</dbReference>
<dbReference type="Pfam" id="PF12833">
    <property type="entry name" value="HTH_18"/>
    <property type="match status" value="1"/>
</dbReference>
<dbReference type="InterPro" id="IPR009057">
    <property type="entry name" value="Homeodomain-like_sf"/>
</dbReference>
<accession>A0A101SHU2</accession>
<evidence type="ECO:0000256" key="2">
    <source>
        <dbReference type="ARBA" id="ARBA00023125"/>
    </source>
</evidence>
<keyword evidence="2" id="KW-0238">DNA-binding</keyword>
<evidence type="ECO:0000256" key="3">
    <source>
        <dbReference type="ARBA" id="ARBA00023163"/>
    </source>
</evidence>
<dbReference type="SUPFAM" id="SSF46689">
    <property type="entry name" value="Homeodomain-like"/>
    <property type="match status" value="1"/>
</dbReference>
<dbReference type="STRING" id="58343.AQJ46_00225"/>
<dbReference type="Gene3D" id="1.10.10.60">
    <property type="entry name" value="Homeodomain-like"/>
    <property type="match status" value="1"/>
</dbReference>
<organism evidence="5 6">
    <name type="scientific">Streptomyces canus</name>
    <dbReference type="NCBI Taxonomy" id="58343"/>
    <lineage>
        <taxon>Bacteria</taxon>
        <taxon>Bacillati</taxon>
        <taxon>Actinomycetota</taxon>
        <taxon>Actinomycetes</taxon>
        <taxon>Kitasatosporales</taxon>
        <taxon>Streptomycetaceae</taxon>
        <taxon>Streptomyces</taxon>
        <taxon>Streptomyces aurantiacus group</taxon>
    </lineage>
</organism>
<dbReference type="EMBL" id="LMWU01000001">
    <property type="protein sequence ID" value="KUN74062.1"/>
    <property type="molecule type" value="Genomic_DNA"/>
</dbReference>
<dbReference type="GO" id="GO:0003700">
    <property type="term" value="F:DNA-binding transcription factor activity"/>
    <property type="evidence" value="ECO:0007669"/>
    <property type="project" value="InterPro"/>
</dbReference>
<keyword evidence="1" id="KW-0805">Transcription regulation</keyword>
<dbReference type="Proteomes" id="UP000053669">
    <property type="component" value="Unassembled WGS sequence"/>
</dbReference>
<comment type="caution">
    <text evidence="5">The sequence shown here is derived from an EMBL/GenBank/DDBJ whole genome shotgun (WGS) entry which is preliminary data.</text>
</comment>
<dbReference type="InterPro" id="IPR050204">
    <property type="entry name" value="AraC_XylS_family_regulators"/>
</dbReference>
<protein>
    <submittedName>
        <fullName evidence="5">Transcriptional regulator</fullName>
    </submittedName>
</protein>
<proteinExistence type="predicted"/>
<keyword evidence="3" id="KW-0804">Transcription</keyword>
<dbReference type="GO" id="GO:0043565">
    <property type="term" value="F:sequence-specific DNA binding"/>
    <property type="evidence" value="ECO:0007669"/>
    <property type="project" value="InterPro"/>
</dbReference>
<reference evidence="5 6" key="1">
    <citation type="submission" date="2015-10" db="EMBL/GenBank/DDBJ databases">
        <title>Draft genome sequence of Streptomyces canus DSM 40017, type strain for the species Streptomyces canus.</title>
        <authorList>
            <person name="Ruckert C."/>
            <person name="Winkler A."/>
            <person name="Kalinowski J."/>
            <person name="Kampfer P."/>
            <person name="Glaeser S."/>
        </authorList>
    </citation>
    <scope>NUCLEOTIDE SEQUENCE [LARGE SCALE GENOMIC DNA]</scope>
    <source>
        <strain evidence="5 6">DSM 40017</strain>
    </source>
</reference>